<protein>
    <recommendedName>
        <fullName evidence="8">Pantothenate synthetase</fullName>
        <shortName evidence="8">PS</shortName>
        <ecNumber evidence="8">6.3.2.1</ecNumber>
    </recommendedName>
    <alternativeName>
        <fullName evidence="8">Pantoate--beta-alanine ligase</fullName>
    </alternativeName>
    <alternativeName>
        <fullName evidence="8">Pantoate-activating enzyme</fullName>
    </alternativeName>
</protein>
<comment type="caution">
    <text evidence="9">The sequence shown here is derived from an EMBL/GenBank/DDBJ whole genome shotgun (WGS) entry which is preliminary data.</text>
</comment>
<feature type="binding site" evidence="8">
    <location>
        <position position="76"/>
    </location>
    <ligand>
        <name>(R)-pantoate</name>
        <dbReference type="ChEBI" id="CHEBI:15980"/>
    </ligand>
</feature>
<dbReference type="InterPro" id="IPR003721">
    <property type="entry name" value="Pantoate_ligase"/>
</dbReference>
<name>A0A2T0XCW2_9BURK</name>
<feature type="binding site" evidence="8">
    <location>
        <begin position="45"/>
        <end position="52"/>
    </location>
    <ligand>
        <name>ATP</name>
        <dbReference type="ChEBI" id="CHEBI:30616"/>
    </ligand>
</feature>
<feature type="binding site" evidence="8">
    <location>
        <begin position="201"/>
        <end position="204"/>
    </location>
    <ligand>
        <name>ATP</name>
        <dbReference type="ChEBI" id="CHEBI:30616"/>
    </ligand>
</feature>
<evidence type="ECO:0000256" key="1">
    <source>
        <dbReference type="ARBA" id="ARBA00004990"/>
    </source>
</evidence>
<comment type="catalytic activity">
    <reaction evidence="7 8">
        <text>(R)-pantoate + beta-alanine + ATP = (R)-pantothenate + AMP + diphosphate + H(+)</text>
        <dbReference type="Rhea" id="RHEA:10912"/>
        <dbReference type="ChEBI" id="CHEBI:15378"/>
        <dbReference type="ChEBI" id="CHEBI:15980"/>
        <dbReference type="ChEBI" id="CHEBI:29032"/>
        <dbReference type="ChEBI" id="CHEBI:30616"/>
        <dbReference type="ChEBI" id="CHEBI:33019"/>
        <dbReference type="ChEBI" id="CHEBI:57966"/>
        <dbReference type="ChEBI" id="CHEBI:456215"/>
        <dbReference type="EC" id="6.3.2.1"/>
    </reaction>
</comment>
<evidence type="ECO:0000313" key="10">
    <source>
        <dbReference type="Proteomes" id="UP000238308"/>
    </source>
</evidence>
<evidence type="ECO:0000256" key="2">
    <source>
        <dbReference type="ARBA" id="ARBA00009256"/>
    </source>
</evidence>
<dbReference type="PANTHER" id="PTHR21299:SF1">
    <property type="entry name" value="PANTOATE--BETA-ALANINE LIGASE"/>
    <property type="match status" value="1"/>
</dbReference>
<keyword evidence="6 8" id="KW-0067">ATP-binding</keyword>
<evidence type="ECO:0000256" key="5">
    <source>
        <dbReference type="ARBA" id="ARBA00022741"/>
    </source>
</evidence>
<comment type="subunit">
    <text evidence="8">Homodimer.</text>
</comment>
<dbReference type="GO" id="GO:0005524">
    <property type="term" value="F:ATP binding"/>
    <property type="evidence" value="ECO:0007669"/>
    <property type="project" value="UniProtKB-KW"/>
</dbReference>
<dbReference type="SUPFAM" id="SSF52374">
    <property type="entry name" value="Nucleotidylyl transferase"/>
    <property type="match status" value="1"/>
</dbReference>
<comment type="function">
    <text evidence="8">Catalyzes the condensation of pantoate with beta-alanine in an ATP-dependent reaction via a pantoyl-adenylate intermediate.</text>
</comment>
<dbReference type="InterPro" id="IPR004821">
    <property type="entry name" value="Cyt_trans-like"/>
</dbReference>
<dbReference type="GO" id="GO:0004592">
    <property type="term" value="F:pantoate-beta-alanine ligase activity"/>
    <property type="evidence" value="ECO:0007669"/>
    <property type="project" value="UniProtKB-UniRule"/>
</dbReference>
<dbReference type="NCBIfam" id="TIGR00018">
    <property type="entry name" value="panC"/>
    <property type="match status" value="1"/>
</dbReference>
<dbReference type="Gene3D" id="3.30.1300.10">
    <property type="entry name" value="Pantoate-beta-alanine ligase, C-terminal domain"/>
    <property type="match status" value="1"/>
</dbReference>
<dbReference type="Pfam" id="PF02569">
    <property type="entry name" value="Pantoate_ligase"/>
    <property type="match status" value="1"/>
</dbReference>
<comment type="subcellular location">
    <subcellularLocation>
        <location evidence="8">Cytoplasm</location>
    </subcellularLocation>
</comment>
<comment type="similarity">
    <text evidence="2 8">Belongs to the pantothenate synthetase family.</text>
</comment>
<dbReference type="GO" id="GO:0005829">
    <property type="term" value="C:cytosol"/>
    <property type="evidence" value="ECO:0007669"/>
    <property type="project" value="TreeGrafter"/>
</dbReference>
<feature type="binding site" evidence="8">
    <location>
        <position position="193"/>
    </location>
    <ligand>
        <name>ATP</name>
        <dbReference type="ChEBI" id="CHEBI:30616"/>
    </ligand>
</feature>
<keyword evidence="10" id="KW-1185">Reference proteome</keyword>
<reference evidence="9 10" key="1">
    <citation type="submission" date="2018-03" db="EMBL/GenBank/DDBJ databases">
        <title>Genomic Encyclopedia of Type Strains, Phase III (KMG-III): the genomes of soil and plant-associated and newly described type strains.</title>
        <authorList>
            <person name="Whitman W."/>
        </authorList>
    </citation>
    <scope>NUCLEOTIDE SEQUENCE [LARGE SCALE GENOMIC DNA]</scope>
    <source>
        <strain evidence="9 10">MWH-P2sevCIIIb</strain>
    </source>
</reference>
<evidence type="ECO:0000256" key="8">
    <source>
        <dbReference type="HAMAP-Rule" id="MF_00158"/>
    </source>
</evidence>
<evidence type="ECO:0000256" key="3">
    <source>
        <dbReference type="ARBA" id="ARBA00022598"/>
    </source>
</evidence>
<keyword evidence="4 8" id="KW-0566">Pantothenate biosynthesis</keyword>
<dbReference type="Proteomes" id="UP000238308">
    <property type="component" value="Unassembled WGS sequence"/>
</dbReference>
<dbReference type="AlphaFoldDB" id="A0A2T0XCW2"/>
<feature type="binding site" evidence="8">
    <location>
        <position position="170"/>
    </location>
    <ligand>
        <name>(R)-pantoate</name>
        <dbReference type="ChEBI" id="CHEBI:15980"/>
    </ligand>
</feature>
<organism evidence="9 10">
    <name type="scientific">Jezberella montanilacus</name>
    <dbReference type="NCBI Taxonomy" id="323426"/>
    <lineage>
        <taxon>Bacteria</taxon>
        <taxon>Pseudomonadati</taxon>
        <taxon>Pseudomonadota</taxon>
        <taxon>Betaproteobacteria</taxon>
        <taxon>Burkholderiales</taxon>
        <taxon>Alcaligenaceae</taxon>
        <taxon>Jezberella</taxon>
    </lineage>
</organism>
<evidence type="ECO:0000256" key="6">
    <source>
        <dbReference type="ARBA" id="ARBA00022840"/>
    </source>
</evidence>
<keyword evidence="8" id="KW-0963">Cytoplasm</keyword>
<evidence type="ECO:0000313" key="9">
    <source>
        <dbReference type="EMBL" id="PRY96767.1"/>
    </source>
</evidence>
<proteinExistence type="inferred from homology"/>
<dbReference type="UniPathway" id="UPA00028">
    <property type="reaction ID" value="UER00005"/>
</dbReference>
<gene>
    <name evidence="8" type="primary">panC</name>
    <name evidence="9" type="ORF">BCM14_2521</name>
</gene>
<keyword evidence="5 8" id="KW-0547">Nucleotide-binding</keyword>
<feature type="binding site" evidence="8">
    <location>
        <begin position="164"/>
        <end position="167"/>
    </location>
    <ligand>
        <name>ATP</name>
        <dbReference type="ChEBI" id="CHEBI:30616"/>
    </ligand>
</feature>
<dbReference type="NCBIfam" id="TIGR00125">
    <property type="entry name" value="cyt_tran_rel"/>
    <property type="match status" value="1"/>
</dbReference>
<dbReference type="CDD" id="cd00560">
    <property type="entry name" value="PanC"/>
    <property type="match status" value="1"/>
</dbReference>
<dbReference type="GO" id="GO:0015940">
    <property type="term" value="P:pantothenate biosynthetic process"/>
    <property type="evidence" value="ECO:0007669"/>
    <property type="project" value="UniProtKB-UniRule"/>
</dbReference>
<sequence>MSGLPTRVAARTDATERRTLKVVHTIEDLRDQLRGQLRVSFVPTMGNLHDGHLALMKLARQHGDPVVASIFVNRLQFGPNEDFERYPRTLQNDIEKLERNRDVYVLFAPNENELYPEPQNYRVSPPQELGDILEGEIRPGFFGGVSTVVLKLFACVGPRVAVFGKKDYQQLMVVRNMCRQFQLPVEVLAHETVRAEDGLALSSRNMYLSSDERSEAPQLYAALNDIQQRLVGGQHDLASLEQYTTEFLTRRGWQVDYIAVRRQRDLHKPTLEQIKAGEPLVVLAAAKLGTTRLIDNLELSATV</sequence>
<accession>A0A2T0XCW2</accession>
<dbReference type="PANTHER" id="PTHR21299">
    <property type="entry name" value="CYTIDYLATE KINASE/PANTOATE-BETA-ALANINE LIGASE"/>
    <property type="match status" value="1"/>
</dbReference>
<dbReference type="EC" id="6.3.2.1" evidence="8"/>
<dbReference type="Gene3D" id="3.40.50.620">
    <property type="entry name" value="HUPs"/>
    <property type="match status" value="1"/>
</dbReference>
<feature type="active site" description="Proton donor" evidence="8">
    <location>
        <position position="52"/>
    </location>
</feature>
<dbReference type="InterPro" id="IPR042176">
    <property type="entry name" value="Pantoate_ligase_C"/>
</dbReference>
<comment type="miscellaneous">
    <text evidence="8">The reaction proceeds by a bi uni uni bi ping pong mechanism.</text>
</comment>
<evidence type="ECO:0000256" key="7">
    <source>
        <dbReference type="ARBA" id="ARBA00048258"/>
    </source>
</evidence>
<comment type="pathway">
    <text evidence="1 8">Cofactor biosynthesis; (R)-pantothenate biosynthesis; (R)-pantothenate from (R)-pantoate and beta-alanine: step 1/1.</text>
</comment>
<dbReference type="EMBL" id="PVTV01000016">
    <property type="protein sequence ID" value="PRY96767.1"/>
    <property type="molecule type" value="Genomic_DNA"/>
</dbReference>
<keyword evidence="3 8" id="KW-0436">Ligase</keyword>
<dbReference type="HAMAP" id="MF_00158">
    <property type="entry name" value="PanC"/>
    <property type="match status" value="1"/>
</dbReference>
<feature type="binding site" evidence="8">
    <location>
        <position position="76"/>
    </location>
    <ligand>
        <name>beta-alanine</name>
        <dbReference type="ChEBI" id="CHEBI:57966"/>
    </ligand>
</feature>
<dbReference type="InterPro" id="IPR014729">
    <property type="entry name" value="Rossmann-like_a/b/a_fold"/>
</dbReference>
<evidence type="ECO:0000256" key="4">
    <source>
        <dbReference type="ARBA" id="ARBA00022655"/>
    </source>
</evidence>